<sequence>MATCTPGQAPRPGLSTRGHSIDNLSAARNRVSEVGVYKTNAYRQVPAMPVTGYPPAGQPSIQQTLQAASSISYPTPYFSSLQHVKNETGIQKGKKKVARALAPFSKAVADREPTTAAPPPSKPAWTGKPEPWLEKARQASTAKVIPVIPVDIPRDQQPRTTAKQIPKFKRLAPADIVPFRFVNIEPLSAGSLQAAALGSTSLDHAAHEQQQQQQAVTDHGWRGHPGVIVGIWDGLVGVVGTTSWGGKGADLKFDRAGDQALYKKSFFPISGKSDDQPILTDDGGDRMMMRVDGPMAFAANTVIDGRAVRFIPATVFCDECSRYFRHGTREEVFLAPASARHLEEQLFYLAGLTDVPWKAADHGGLKRWRAFKEREGFAPTEDVPMEDRIA</sequence>
<organism evidence="2 3">
    <name type="scientific">Diplodia seriata</name>
    <dbReference type="NCBI Taxonomy" id="420778"/>
    <lineage>
        <taxon>Eukaryota</taxon>
        <taxon>Fungi</taxon>
        <taxon>Dikarya</taxon>
        <taxon>Ascomycota</taxon>
        <taxon>Pezizomycotina</taxon>
        <taxon>Dothideomycetes</taxon>
        <taxon>Dothideomycetes incertae sedis</taxon>
        <taxon>Botryosphaeriales</taxon>
        <taxon>Botryosphaeriaceae</taxon>
        <taxon>Diplodia</taxon>
    </lineage>
</organism>
<dbReference type="RefSeq" id="XP_066636360.1">
    <property type="nucleotide sequence ID" value="XM_066773793.1"/>
</dbReference>
<feature type="region of interest" description="Disordered" evidence="1">
    <location>
        <begin position="109"/>
        <end position="129"/>
    </location>
</feature>
<reference evidence="2 3" key="1">
    <citation type="submission" date="2024-02" db="EMBL/GenBank/DDBJ databases">
        <title>De novo assembly and annotation of 12 fungi associated with fruit tree decline syndrome in Ontario, Canada.</title>
        <authorList>
            <person name="Sulman M."/>
            <person name="Ellouze W."/>
            <person name="Ilyukhin E."/>
        </authorList>
    </citation>
    <scope>NUCLEOTIDE SEQUENCE [LARGE SCALE GENOMIC DNA]</scope>
    <source>
        <strain evidence="2 3">FDS-637</strain>
    </source>
</reference>
<proteinExistence type="predicted"/>
<accession>A0ABR3CUG6</accession>
<gene>
    <name evidence="2" type="ORF">SLS55_002311</name>
</gene>
<keyword evidence="3" id="KW-1185">Reference proteome</keyword>
<name>A0ABR3CUG6_9PEZI</name>
<dbReference type="EMBL" id="JAJVCZ030000002">
    <property type="protein sequence ID" value="KAL0263331.1"/>
    <property type="molecule type" value="Genomic_DNA"/>
</dbReference>
<evidence type="ECO:0000256" key="1">
    <source>
        <dbReference type="SAM" id="MobiDB-lite"/>
    </source>
</evidence>
<feature type="region of interest" description="Disordered" evidence="1">
    <location>
        <begin position="1"/>
        <end position="20"/>
    </location>
</feature>
<evidence type="ECO:0000313" key="3">
    <source>
        <dbReference type="Proteomes" id="UP001430584"/>
    </source>
</evidence>
<dbReference type="Proteomes" id="UP001430584">
    <property type="component" value="Unassembled WGS sequence"/>
</dbReference>
<dbReference type="GeneID" id="92006396"/>
<protein>
    <submittedName>
        <fullName evidence="2">Uncharacterized protein</fullName>
    </submittedName>
</protein>
<evidence type="ECO:0000313" key="2">
    <source>
        <dbReference type="EMBL" id="KAL0263331.1"/>
    </source>
</evidence>
<comment type="caution">
    <text evidence="2">The sequence shown here is derived from an EMBL/GenBank/DDBJ whole genome shotgun (WGS) entry which is preliminary data.</text>
</comment>